<dbReference type="OrthoDB" id="10066232at2759"/>
<evidence type="ECO:0000313" key="1">
    <source>
        <dbReference type="EMBL" id="THU96257.1"/>
    </source>
</evidence>
<dbReference type="AlphaFoldDB" id="A0A4S8M2D8"/>
<keyword evidence="2" id="KW-1185">Reference proteome</keyword>
<accession>A0A4S8M2D8</accession>
<gene>
    <name evidence="1" type="ORF">K435DRAFT_858751</name>
</gene>
<evidence type="ECO:0000313" key="2">
    <source>
        <dbReference type="Proteomes" id="UP000297245"/>
    </source>
</evidence>
<proteinExistence type="predicted"/>
<protein>
    <submittedName>
        <fullName evidence="1">Uncharacterized protein</fullName>
    </submittedName>
</protein>
<reference evidence="1 2" key="1">
    <citation type="journal article" date="2019" name="Nat. Ecol. Evol.">
        <title>Megaphylogeny resolves global patterns of mushroom evolution.</title>
        <authorList>
            <person name="Varga T."/>
            <person name="Krizsan K."/>
            <person name="Foldi C."/>
            <person name="Dima B."/>
            <person name="Sanchez-Garcia M."/>
            <person name="Sanchez-Ramirez S."/>
            <person name="Szollosi G.J."/>
            <person name="Szarkandi J.G."/>
            <person name="Papp V."/>
            <person name="Albert L."/>
            <person name="Andreopoulos W."/>
            <person name="Angelini C."/>
            <person name="Antonin V."/>
            <person name="Barry K.W."/>
            <person name="Bougher N.L."/>
            <person name="Buchanan P."/>
            <person name="Buyck B."/>
            <person name="Bense V."/>
            <person name="Catcheside P."/>
            <person name="Chovatia M."/>
            <person name="Cooper J."/>
            <person name="Damon W."/>
            <person name="Desjardin D."/>
            <person name="Finy P."/>
            <person name="Geml J."/>
            <person name="Haridas S."/>
            <person name="Hughes K."/>
            <person name="Justo A."/>
            <person name="Karasinski D."/>
            <person name="Kautmanova I."/>
            <person name="Kiss B."/>
            <person name="Kocsube S."/>
            <person name="Kotiranta H."/>
            <person name="LaButti K.M."/>
            <person name="Lechner B.E."/>
            <person name="Liimatainen K."/>
            <person name="Lipzen A."/>
            <person name="Lukacs Z."/>
            <person name="Mihaltcheva S."/>
            <person name="Morgado L.N."/>
            <person name="Niskanen T."/>
            <person name="Noordeloos M.E."/>
            <person name="Ohm R.A."/>
            <person name="Ortiz-Santana B."/>
            <person name="Ovrebo C."/>
            <person name="Racz N."/>
            <person name="Riley R."/>
            <person name="Savchenko A."/>
            <person name="Shiryaev A."/>
            <person name="Soop K."/>
            <person name="Spirin V."/>
            <person name="Szebenyi C."/>
            <person name="Tomsovsky M."/>
            <person name="Tulloss R.E."/>
            <person name="Uehling J."/>
            <person name="Grigoriev I.V."/>
            <person name="Vagvolgyi C."/>
            <person name="Papp T."/>
            <person name="Martin F.M."/>
            <person name="Miettinen O."/>
            <person name="Hibbett D.S."/>
            <person name="Nagy L.G."/>
        </authorList>
    </citation>
    <scope>NUCLEOTIDE SEQUENCE [LARGE SCALE GENOMIC DNA]</scope>
    <source>
        <strain evidence="1 2">CBS 962.96</strain>
    </source>
</reference>
<name>A0A4S8M2D8_DENBC</name>
<organism evidence="1 2">
    <name type="scientific">Dendrothele bispora (strain CBS 962.96)</name>
    <dbReference type="NCBI Taxonomy" id="1314807"/>
    <lineage>
        <taxon>Eukaryota</taxon>
        <taxon>Fungi</taxon>
        <taxon>Dikarya</taxon>
        <taxon>Basidiomycota</taxon>
        <taxon>Agaricomycotina</taxon>
        <taxon>Agaricomycetes</taxon>
        <taxon>Agaricomycetidae</taxon>
        <taxon>Agaricales</taxon>
        <taxon>Agaricales incertae sedis</taxon>
        <taxon>Dendrothele</taxon>
    </lineage>
</organism>
<dbReference type="EMBL" id="ML179181">
    <property type="protein sequence ID" value="THU96257.1"/>
    <property type="molecule type" value="Genomic_DNA"/>
</dbReference>
<dbReference type="Proteomes" id="UP000297245">
    <property type="component" value="Unassembled WGS sequence"/>
</dbReference>
<sequence length="75" mass="8247">MAHIIRVTESTEKQLEAAQTITKLLIESGCQVAFLGGFAMSLLGSSHLHIELAQDMSINAAREMVMMKNPLFVKD</sequence>